<evidence type="ECO:0000259" key="15">
    <source>
        <dbReference type="Pfam" id="PF10414"/>
    </source>
</evidence>
<dbReference type="GO" id="GO:0019354">
    <property type="term" value="P:siroheme biosynthetic process"/>
    <property type="evidence" value="ECO:0007669"/>
    <property type="project" value="UniProtKB-UniPathway"/>
</dbReference>
<dbReference type="Proteomes" id="UP000027982">
    <property type="component" value="Chromosome"/>
</dbReference>
<accession>A0A068NNJ4</accession>
<dbReference type="KEGG" id="fgi:OP10G_0962"/>
<dbReference type="InterPro" id="IPR006367">
    <property type="entry name" value="Sirohaem_synthase_N"/>
</dbReference>
<feature type="domain" description="Tetrapyrrole methylase" evidence="14">
    <location>
        <begin position="228"/>
        <end position="437"/>
    </location>
</feature>
<evidence type="ECO:0000256" key="4">
    <source>
        <dbReference type="ARBA" id="ARBA00022679"/>
    </source>
</evidence>
<dbReference type="InterPro" id="IPR014777">
    <property type="entry name" value="4pyrrole_Mease_sub1"/>
</dbReference>
<evidence type="ECO:0000256" key="5">
    <source>
        <dbReference type="ARBA" id="ARBA00022691"/>
    </source>
</evidence>
<keyword evidence="6" id="KW-0560">Oxidoreductase</keyword>
<organism evidence="17 18">
    <name type="scientific">Fimbriimonas ginsengisoli Gsoil 348</name>
    <dbReference type="NCBI Taxonomy" id="661478"/>
    <lineage>
        <taxon>Bacteria</taxon>
        <taxon>Bacillati</taxon>
        <taxon>Armatimonadota</taxon>
        <taxon>Fimbriimonadia</taxon>
        <taxon>Fimbriimonadales</taxon>
        <taxon>Fimbriimonadaceae</taxon>
        <taxon>Fimbriimonas</taxon>
    </lineage>
</organism>
<dbReference type="Pfam" id="PF00590">
    <property type="entry name" value="TP_methylase"/>
    <property type="match status" value="1"/>
</dbReference>
<dbReference type="Pfam" id="PF10414">
    <property type="entry name" value="CysG_dimeriser"/>
    <property type="match status" value="1"/>
</dbReference>
<dbReference type="RefSeq" id="WP_025227026.1">
    <property type="nucleotide sequence ID" value="NZ_CP007139.1"/>
</dbReference>
<dbReference type="Gene3D" id="3.40.50.720">
    <property type="entry name" value="NAD(P)-binding Rossmann-like Domain"/>
    <property type="match status" value="1"/>
</dbReference>
<evidence type="ECO:0000256" key="2">
    <source>
        <dbReference type="ARBA" id="ARBA00022573"/>
    </source>
</evidence>
<evidence type="ECO:0000256" key="3">
    <source>
        <dbReference type="ARBA" id="ARBA00022603"/>
    </source>
</evidence>
<dbReference type="Pfam" id="PF14824">
    <property type="entry name" value="Sirohm_synth_M"/>
    <property type="match status" value="1"/>
</dbReference>
<evidence type="ECO:0000256" key="11">
    <source>
        <dbReference type="ARBA" id="ARBA00047561"/>
    </source>
</evidence>
<dbReference type="eggNOG" id="COG0007">
    <property type="taxonomic scope" value="Bacteria"/>
</dbReference>
<dbReference type="OrthoDB" id="9815856at2"/>
<dbReference type="PIRSF" id="PIRSF036426">
    <property type="entry name" value="Sirohaem_synth"/>
    <property type="match status" value="1"/>
</dbReference>
<dbReference type="GO" id="GO:0032259">
    <property type="term" value="P:methylation"/>
    <property type="evidence" value="ECO:0007669"/>
    <property type="project" value="UniProtKB-KW"/>
</dbReference>
<feature type="domain" description="Sirohaem synthase dimerisation" evidence="15">
    <location>
        <begin position="156"/>
        <end position="211"/>
    </location>
</feature>
<evidence type="ECO:0000259" key="16">
    <source>
        <dbReference type="Pfam" id="PF14824"/>
    </source>
</evidence>
<dbReference type="InterPro" id="IPR035996">
    <property type="entry name" value="4pyrrol_Methylase_sf"/>
</dbReference>
<feature type="active site" description="Proton donor" evidence="12">
    <location>
        <position position="281"/>
    </location>
</feature>
<dbReference type="CDD" id="cd11642">
    <property type="entry name" value="SUMT"/>
    <property type="match status" value="1"/>
</dbReference>
<dbReference type="NCBIfam" id="TIGR01469">
    <property type="entry name" value="cobA_cysG_Cterm"/>
    <property type="match status" value="1"/>
</dbReference>
<dbReference type="GO" id="GO:0009236">
    <property type="term" value="P:cobalamin biosynthetic process"/>
    <property type="evidence" value="ECO:0007669"/>
    <property type="project" value="UniProtKB-KW"/>
</dbReference>
<dbReference type="InterPro" id="IPR036291">
    <property type="entry name" value="NAD(P)-bd_dom_sf"/>
</dbReference>
<dbReference type="InterPro" id="IPR000878">
    <property type="entry name" value="4pyrrol_Mease"/>
</dbReference>
<sequence>MPYTQYHPVYLDLNDRQVLIVGGGSIALEKLNSLLPASGARITVISPEAREEIRSWHREGKLVWESRTFHPDDIEPAYMVIAATDDPDLNEWVYRCGNDRQRLTNSVDDPANCNFIMAALTRQGPMQVAVSSAGCSPALAQRVRNRIVSEILTEDLGELAEFLGDRRAEVKRRLPGYKVRQAFWERVLDSEIPGLLTRDKAEADAAFQRMLDRAVEHAPGDFSFTPAKVYIVGAGPGDPELITLRGLRALQRADVVLYDRLVHPDLLKHAPAKAEQIYVGKEVGHQGRGRQRSINDLLVSHARAGRTVVRLKGGDPFVFGRGGEEILALNEAGIEFEVIPGVSSAIAGPAAANIPVTHRGVSTAFAVFAGHEAEGRDEVPWDAAARMPTAVFLMGVERLATIAERLVSAGRSPETPVAVVSKATHADQVVAMGTLNNIVRRAEGIVSPAVIVVGEVVRVRETLDATVRSTLTPALAHK</sequence>
<evidence type="ECO:0000259" key="14">
    <source>
        <dbReference type="Pfam" id="PF00590"/>
    </source>
</evidence>
<gene>
    <name evidence="17" type="ORF">OP10G_0962</name>
</gene>
<proteinExistence type="inferred from homology"/>
<keyword evidence="10" id="KW-0511">Multifunctional enzyme</keyword>
<dbReference type="InterPro" id="IPR037115">
    <property type="entry name" value="Sirohaem_synt_dimer_dom_sf"/>
</dbReference>
<dbReference type="SUPFAM" id="SSF75615">
    <property type="entry name" value="Siroheme synthase middle domains-like"/>
    <property type="match status" value="1"/>
</dbReference>
<dbReference type="InterPro" id="IPR012409">
    <property type="entry name" value="Sirohaem_synth"/>
</dbReference>
<name>A0A068NNJ4_FIMGI</name>
<dbReference type="GO" id="GO:0004851">
    <property type="term" value="F:uroporphyrin-III C-methyltransferase activity"/>
    <property type="evidence" value="ECO:0007669"/>
    <property type="project" value="InterPro"/>
</dbReference>
<dbReference type="PANTHER" id="PTHR45790:SF3">
    <property type="entry name" value="S-ADENOSYL-L-METHIONINE-DEPENDENT UROPORPHYRINOGEN III METHYLTRANSFERASE, CHLOROPLASTIC"/>
    <property type="match status" value="1"/>
</dbReference>
<evidence type="ECO:0000313" key="18">
    <source>
        <dbReference type="Proteomes" id="UP000027982"/>
    </source>
</evidence>
<keyword evidence="5" id="KW-0949">S-adenosyl-L-methionine</keyword>
<dbReference type="Gene3D" id="1.10.8.210">
    <property type="entry name" value="Sirohaem synthase, dimerisation domain"/>
    <property type="match status" value="1"/>
</dbReference>
<feature type="active site" description="Proton acceptor" evidence="12">
    <location>
        <position position="259"/>
    </location>
</feature>
<comment type="catalytic activity">
    <reaction evidence="11">
        <text>precorrin-2 + NAD(+) = sirohydrochlorin + NADH + 2 H(+)</text>
        <dbReference type="Rhea" id="RHEA:15613"/>
        <dbReference type="ChEBI" id="CHEBI:15378"/>
        <dbReference type="ChEBI" id="CHEBI:57540"/>
        <dbReference type="ChEBI" id="CHEBI:57945"/>
        <dbReference type="ChEBI" id="CHEBI:58351"/>
        <dbReference type="ChEBI" id="CHEBI:58827"/>
        <dbReference type="EC" id="1.3.1.76"/>
    </reaction>
</comment>
<dbReference type="GO" id="GO:0043115">
    <property type="term" value="F:precorrin-2 dehydrogenase activity"/>
    <property type="evidence" value="ECO:0007669"/>
    <property type="project" value="UniProtKB-EC"/>
</dbReference>
<dbReference type="SUPFAM" id="SSF51735">
    <property type="entry name" value="NAD(P)-binding Rossmann-fold domains"/>
    <property type="match status" value="1"/>
</dbReference>
<dbReference type="Gene3D" id="3.40.1010.10">
    <property type="entry name" value="Cobalt-precorrin-4 Transmethylase, Domain 1"/>
    <property type="match status" value="1"/>
</dbReference>
<dbReference type="InterPro" id="IPR050161">
    <property type="entry name" value="Siro_Cobalamin_biosynth"/>
</dbReference>
<dbReference type="FunFam" id="3.40.1010.10:FF:000001">
    <property type="entry name" value="Siroheme synthase"/>
    <property type="match status" value="1"/>
</dbReference>
<reference evidence="17 18" key="1">
    <citation type="journal article" date="2014" name="PLoS ONE">
        <title>The first complete genome sequence of the class fimbriimonadia in the phylum armatimonadetes.</title>
        <authorList>
            <person name="Hu Z.Y."/>
            <person name="Wang Y.Z."/>
            <person name="Im W.T."/>
            <person name="Wang S.Y."/>
            <person name="Zhao G.P."/>
            <person name="Zheng H.J."/>
            <person name="Quan Z.X."/>
        </authorList>
    </citation>
    <scope>NUCLEOTIDE SEQUENCE [LARGE SCALE GENOMIC DNA]</scope>
    <source>
        <strain evidence="17">Gsoil 348</strain>
    </source>
</reference>
<keyword evidence="8" id="KW-0456">Lyase</keyword>
<evidence type="ECO:0000256" key="12">
    <source>
        <dbReference type="PIRSR" id="PIRSR036426-1"/>
    </source>
</evidence>
<evidence type="ECO:0000256" key="7">
    <source>
        <dbReference type="ARBA" id="ARBA00023027"/>
    </source>
</evidence>
<dbReference type="SUPFAM" id="SSF53790">
    <property type="entry name" value="Tetrapyrrole methylase"/>
    <property type="match status" value="1"/>
</dbReference>
<dbReference type="GO" id="GO:0051266">
    <property type="term" value="F:sirohydrochlorin ferrochelatase activity"/>
    <property type="evidence" value="ECO:0007669"/>
    <property type="project" value="InterPro"/>
</dbReference>
<dbReference type="STRING" id="661478.OP10G_0962"/>
<dbReference type="GO" id="GO:0051287">
    <property type="term" value="F:NAD binding"/>
    <property type="evidence" value="ECO:0007669"/>
    <property type="project" value="InterPro"/>
</dbReference>
<keyword evidence="3 13" id="KW-0489">Methyltransferase</keyword>
<dbReference type="Gene3D" id="3.30.950.10">
    <property type="entry name" value="Methyltransferase, Cobalt-precorrin-4 Transmethylase, Domain 2"/>
    <property type="match status" value="1"/>
</dbReference>
<keyword evidence="9" id="KW-0627">Porphyrin biosynthesis</keyword>
<keyword evidence="2" id="KW-0169">Cobalamin biosynthesis</keyword>
<dbReference type="InterPro" id="IPR019478">
    <property type="entry name" value="Sirohaem_synthase_dimer_dom"/>
</dbReference>
<evidence type="ECO:0000313" key="17">
    <source>
        <dbReference type="EMBL" id="AIE84330.1"/>
    </source>
</evidence>
<comment type="similarity">
    <text evidence="13">Belongs to the precorrin methyltransferase family.</text>
</comment>
<dbReference type="Pfam" id="PF13241">
    <property type="entry name" value="NAD_binding_7"/>
    <property type="match status" value="1"/>
</dbReference>
<dbReference type="HOGENOM" id="CLU_011276_2_1_0"/>
<dbReference type="FunFam" id="3.30.950.10:FF:000001">
    <property type="entry name" value="Siroheme synthase"/>
    <property type="match status" value="1"/>
</dbReference>
<dbReference type="InterPro" id="IPR006366">
    <property type="entry name" value="CobA/CysG_C"/>
</dbReference>
<keyword evidence="18" id="KW-1185">Reference proteome</keyword>
<dbReference type="NCBIfam" id="NF004790">
    <property type="entry name" value="PRK06136.1"/>
    <property type="match status" value="1"/>
</dbReference>
<comment type="pathway">
    <text evidence="1">Porphyrin-containing compound metabolism; siroheme biosynthesis; sirohydrochlorin from precorrin-2: step 1/1.</text>
</comment>
<dbReference type="EMBL" id="CP007139">
    <property type="protein sequence ID" value="AIE84330.1"/>
    <property type="molecule type" value="Genomic_DNA"/>
</dbReference>
<evidence type="ECO:0000256" key="6">
    <source>
        <dbReference type="ARBA" id="ARBA00023002"/>
    </source>
</evidence>
<protein>
    <submittedName>
        <fullName evidence="17">Siroheme synthase</fullName>
    </submittedName>
</protein>
<evidence type="ECO:0000256" key="8">
    <source>
        <dbReference type="ARBA" id="ARBA00023239"/>
    </source>
</evidence>
<evidence type="ECO:0000256" key="1">
    <source>
        <dbReference type="ARBA" id="ARBA00005010"/>
    </source>
</evidence>
<evidence type="ECO:0000256" key="10">
    <source>
        <dbReference type="ARBA" id="ARBA00023268"/>
    </source>
</evidence>
<dbReference type="PANTHER" id="PTHR45790">
    <property type="entry name" value="SIROHEME SYNTHASE-RELATED"/>
    <property type="match status" value="1"/>
</dbReference>
<keyword evidence="7" id="KW-0520">NAD</keyword>
<dbReference type="PROSITE" id="PS00840">
    <property type="entry name" value="SUMT_2"/>
    <property type="match status" value="1"/>
</dbReference>
<dbReference type="Gene3D" id="3.30.160.110">
    <property type="entry name" value="Siroheme synthase, domain 2"/>
    <property type="match status" value="1"/>
</dbReference>
<dbReference type="NCBIfam" id="NF007922">
    <property type="entry name" value="PRK10637.1"/>
    <property type="match status" value="1"/>
</dbReference>
<dbReference type="InterPro" id="IPR003043">
    <property type="entry name" value="Uropor_MeTrfase_CS"/>
</dbReference>
<feature type="domain" description="Siroheme synthase central" evidence="16">
    <location>
        <begin position="123"/>
        <end position="149"/>
    </location>
</feature>
<dbReference type="PROSITE" id="PS00839">
    <property type="entry name" value="SUMT_1"/>
    <property type="match status" value="1"/>
</dbReference>
<dbReference type="NCBIfam" id="TIGR01470">
    <property type="entry name" value="cysG_Nterm"/>
    <property type="match status" value="1"/>
</dbReference>
<keyword evidence="4 13" id="KW-0808">Transferase</keyword>
<dbReference type="AlphaFoldDB" id="A0A068NNJ4"/>
<dbReference type="InterPro" id="IPR028281">
    <property type="entry name" value="Sirohaem_synthase_central"/>
</dbReference>
<evidence type="ECO:0000256" key="13">
    <source>
        <dbReference type="RuleBase" id="RU003960"/>
    </source>
</evidence>
<evidence type="ECO:0000256" key="9">
    <source>
        <dbReference type="ARBA" id="ARBA00023244"/>
    </source>
</evidence>
<dbReference type="InterPro" id="IPR014776">
    <property type="entry name" value="4pyrrole_Mease_sub2"/>
</dbReference>
<dbReference type="UniPathway" id="UPA00262">
    <property type="reaction ID" value="UER00222"/>
</dbReference>